<feature type="active site" description="Proton acceptor" evidence="6">
    <location>
        <position position="320"/>
    </location>
</feature>
<proteinExistence type="inferred from homology"/>
<dbReference type="EC" id="3.1.21.-" evidence="9"/>
<dbReference type="AlphaFoldDB" id="A0A9K3CV63"/>
<keyword evidence="12" id="KW-0255">Endonuclease</keyword>
<feature type="binding site" evidence="7">
    <location>
        <position position="222"/>
    </location>
    <ligand>
        <name>Mg(2+)</name>
        <dbReference type="ChEBI" id="CHEBI:18420"/>
        <label>1</label>
    </ligand>
</feature>
<keyword evidence="4" id="KW-0378">Hydrolase</keyword>
<reference evidence="12 13" key="1">
    <citation type="journal article" date="2018" name="PLoS ONE">
        <title>The draft genome of Kipferlia bialata reveals reductive genome evolution in fornicate parasites.</title>
        <authorList>
            <person name="Tanifuji G."/>
            <person name="Takabayashi S."/>
            <person name="Kume K."/>
            <person name="Takagi M."/>
            <person name="Nakayama T."/>
            <person name="Kamikawa R."/>
            <person name="Inagaki Y."/>
            <person name="Hashimoto T."/>
        </authorList>
    </citation>
    <scope>NUCLEOTIDE SEQUENCE [LARGE SCALE GENOMIC DNA]</scope>
    <source>
        <strain evidence="12">NY0173</strain>
    </source>
</reference>
<dbReference type="InterPro" id="IPR004808">
    <property type="entry name" value="AP_endonuc_1"/>
</dbReference>
<evidence type="ECO:0000256" key="6">
    <source>
        <dbReference type="PIRSR" id="PIRSR604808-1"/>
    </source>
</evidence>
<dbReference type="OrthoDB" id="498125at2759"/>
<keyword evidence="9" id="KW-0227">DNA damage</keyword>
<dbReference type="PANTHER" id="PTHR22748">
    <property type="entry name" value="AP ENDONUCLEASE"/>
    <property type="match status" value="1"/>
</dbReference>
<evidence type="ECO:0000313" key="12">
    <source>
        <dbReference type="EMBL" id="GIQ83898.1"/>
    </source>
</evidence>
<feature type="binding site" evidence="7">
    <location>
        <position position="224"/>
    </location>
    <ligand>
        <name>Mg(2+)</name>
        <dbReference type="ChEBI" id="CHEBI:18420"/>
        <label>1</label>
    </ligand>
</feature>
<dbReference type="Gene3D" id="3.60.10.10">
    <property type="entry name" value="Endonuclease/exonuclease/phosphatase"/>
    <property type="match status" value="1"/>
</dbReference>
<keyword evidence="5 7" id="KW-0460">Magnesium</keyword>
<evidence type="ECO:0000256" key="7">
    <source>
        <dbReference type="PIRSR" id="PIRSR604808-2"/>
    </source>
</evidence>
<dbReference type="SUPFAM" id="SSF56219">
    <property type="entry name" value="DNase I-like"/>
    <property type="match status" value="1"/>
</dbReference>
<dbReference type="InterPro" id="IPR005135">
    <property type="entry name" value="Endo/exonuclease/phosphatase"/>
</dbReference>
<dbReference type="InterPro" id="IPR036691">
    <property type="entry name" value="Endo/exonu/phosph_ase_sf"/>
</dbReference>
<dbReference type="GO" id="GO:0005634">
    <property type="term" value="C:nucleus"/>
    <property type="evidence" value="ECO:0007669"/>
    <property type="project" value="TreeGrafter"/>
</dbReference>
<comment type="caution">
    <text evidence="12">The sequence shown here is derived from an EMBL/GenBank/DDBJ whole genome shotgun (WGS) entry which is preliminary data.</text>
</comment>
<dbReference type="GO" id="GO:0003677">
    <property type="term" value="F:DNA binding"/>
    <property type="evidence" value="ECO:0007669"/>
    <property type="project" value="InterPro"/>
</dbReference>
<dbReference type="NCBIfam" id="TIGR00633">
    <property type="entry name" value="xth"/>
    <property type="match status" value="1"/>
</dbReference>
<feature type="compositionally biased region" description="Low complexity" evidence="10">
    <location>
        <begin position="1"/>
        <end position="12"/>
    </location>
</feature>
<feature type="site" description="Important for catalytic activity" evidence="8">
    <location>
        <position position="293"/>
    </location>
</feature>
<gene>
    <name evidence="12" type="ORF">KIPB_005299</name>
</gene>
<keyword evidence="13" id="KW-1185">Reference proteome</keyword>
<evidence type="ECO:0000256" key="8">
    <source>
        <dbReference type="PIRSR" id="PIRSR604808-3"/>
    </source>
</evidence>
<dbReference type="PROSITE" id="PS00727">
    <property type="entry name" value="AP_NUCLEASE_F1_2"/>
    <property type="match status" value="1"/>
</dbReference>
<evidence type="ECO:0000256" key="3">
    <source>
        <dbReference type="ARBA" id="ARBA00022723"/>
    </source>
</evidence>
<accession>A0A9K3CV63</accession>
<dbReference type="GO" id="GO:0006284">
    <property type="term" value="P:base-excision repair"/>
    <property type="evidence" value="ECO:0007669"/>
    <property type="project" value="TreeGrafter"/>
</dbReference>
<evidence type="ECO:0000256" key="4">
    <source>
        <dbReference type="ARBA" id="ARBA00022801"/>
    </source>
</evidence>
<feature type="domain" description="Endonuclease/exonuclease/phosphatase" evidence="11">
    <location>
        <begin position="53"/>
        <end position="320"/>
    </location>
</feature>
<evidence type="ECO:0000256" key="10">
    <source>
        <dbReference type="SAM" id="MobiDB-lite"/>
    </source>
</evidence>
<keyword evidence="7" id="KW-0464">Manganese</keyword>
<feature type="site" description="Transition state stabilizer" evidence="8">
    <location>
        <position position="224"/>
    </location>
</feature>
<feature type="compositionally biased region" description="Basic residues" evidence="10">
    <location>
        <begin position="13"/>
        <end position="25"/>
    </location>
</feature>
<dbReference type="EC" id="3.1.11.2" evidence="9"/>
<keyword evidence="3 7" id="KW-0479">Metal-binding</keyword>
<evidence type="ECO:0000256" key="2">
    <source>
        <dbReference type="ARBA" id="ARBA00007092"/>
    </source>
</evidence>
<feature type="region of interest" description="Disordered" evidence="10">
    <location>
        <begin position="1"/>
        <end position="25"/>
    </location>
</feature>
<evidence type="ECO:0000256" key="1">
    <source>
        <dbReference type="ARBA" id="ARBA00001936"/>
    </source>
</evidence>
<evidence type="ECO:0000313" key="13">
    <source>
        <dbReference type="Proteomes" id="UP000265618"/>
    </source>
</evidence>
<sequence>MAGAKKATGTKKTTSKRGVSKKKKSAFPIVRVSASAPPCPSTSTDPVLSVVALNVNGIRAALGKKCQGQTLAEWVAQEKPDVFFMGETKLGTSAFDKYAAEYCVDGNSPFKGYVGHYCLPAPPTRQGYAGSCVFIRSGVAYTAVTHGLGVEEHDTEGRFCTVETPSGYLCHAYVPNAGRGAKSGQKGEALPNLHYRIAGWEETVRSHIACLRLMKPVIYIGDMNVCHQPMDIHDFKANRGKPGVTDQERHAMTNLISDGMIDSFRHLYPDEVKFSWFSNFSSSRAMKRGWRLDYVLVDSNLLGKVKDSEIFDDHRDWSDHVPVRLTLTE</sequence>
<feature type="binding site" evidence="7">
    <location>
        <position position="320"/>
    </location>
    <ligand>
        <name>Mg(2+)</name>
        <dbReference type="ChEBI" id="CHEBI:18420"/>
        <label>1</label>
    </ligand>
</feature>
<comment type="similarity">
    <text evidence="2 9">Belongs to the DNA repair enzymes AP/ExoA family.</text>
</comment>
<dbReference type="PANTHER" id="PTHR22748:SF6">
    <property type="entry name" value="DNA-(APURINIC OR APYRIMIDINIC SITE) ENDONUCLEASE"/>
    <property type="match status" value="1"/>
</dbReference>
<dbReference type="EMBL" id="BDIP01001225">
    <property type="protein sequence ID" value="GIQ83898.1"/>
    <property type="molecule type" value="Genomic_DNA"/>
</dbReference>
<keyword evidence="12" id="KW-0540">Nuclease</keyword>
<evidence type="ECO:0000256" key="5">
    <source>
        <dbReference type="ARBA" id="ARBA00022842"/>
    </source>
</evidence>
<name>A0A9K3CV63_9EUKA</name>
<dbReference type="InterPro" id="IPR020848">
    <property type="entry name" value="AP_endonuclease_F1_CS"/>
</dbReference>
<comment type="cofactor">
    <cofactor evidence="1">
        <name>Mn(2+)</name>
        <dbReference type="ChEBI" id="CHEBI:29035"/>
    </cofactor>
</comment>
<dbReference type="Proteomes" id="UP000265618">
    <property type="component" value="Unassembled WGS sequence"/>
</dbReference>
<dbReference type="PROSITE" id="PS51435">
    <property type="entry name" value="AP_NUCLEASE_F1_4"/>
    <property type="match status" value="1"/>
</dbReference>
<dbReference type="GO" id="GO:0003906">
    <property type="term" value="F:DNA-(apurinic or apyrimidinic site) endonuclease activity"/>
    <property type="evidence" value="ECO:0007669"/>
    <property type="project" value="TreeGrafter"/>
</dbReference>
<keyword evidence="9" id="KW-0234">DNA repair</keyword>
<dbReference type="GO" id="GO:0046872">
    <property type="term" value="F:metal ion binding"/>
    <property type="evidence" value="ECO:0007669"/>
    <property type="project" value="UniProtKB-KW"/>
</dbReference>
<dbReference type="GO" id="GO:0008081">
    <property type="term" value="F:phosphoric diester hydrolase activity"/>
    <property type="evidence" value="ECO:0007669"/>
    <property type="project" value="TreeGrafter"/>
</dbReference>
<feature type="binding site" evidence="7">
    <location>
        <position position="87"/>
    </location>
    <ligand>
        <name>Mg(2+)</name>
        <dbReference type="ChEBI" id="CHEBI:18420"/>
        <label>1</label>
    </ligand>
</feature>
<dbReference type="Pfam" id="PF03372">
    <property type="entry name" value="Exo_endo_phos"/>
    <property type="match status" value="1"/>
</dbReference>
<protein>
    <recommendedName>
        <fullName evidence="9">DNA repair nuclease/redox regulator APEX1</fullName>
        <shortName evidence="9">APEN</shortName>
        <shortName evidence="9">REF-1</shortName>
        <ecNumber evidence="9">3.1.11.2</ecNumber>
        <ecNumber evidence="9">3.1.21.-</ecNumber>
    </recommendedName>
    <alternativeName>
        <fullName evidence="9">APEX nuclease</fullName>
    </alternativeName>
    <alternativeName>
        <fullName evidence="9">Apurinic-apyrimidinic endonuclease 1</fullName>
    </alternativeName>
    <alternativeName>
        <fullName evidence="9">Redox factor-1</fullName>
    </alternativeName>
    <component>
        <recommendedName>
            <fullName evidence="9">DNA repair nuclease/redox regulator APEX1, mitochondrial</fullName>
        </recommendedName>
    </component>
</protein>
<dbReference type="GO" id="GO:0008311">
    <property type="term" value="F:double-stranded DNA 3'-5' DNA exonuclease activity"/>
    <property type="evidence" value="ECO:0007669"/>
    <property type="project" value="UniProtKB-EC"/>
</dbReference>
<evidence type="ECO:0000256" key="9">
    <source>
        <dbReference type="RuleBase" id="RU362131"/>
    </source>
</evidence>
<organism evidence="12 13">
    <name type="scientific">Kipferlia bialata</name>
    <dbReference type="NCBI Taxonomy" id="797122"/>
    <lineage>
        <taxon>Eukaryota</taxon>
        <taxon>Metamonada</taxon>
        <taxon>Carpediemonas-like organisms</taxon>
        <taxon>Kipferlia</taxon>
    </lineage>
</organism>
<feature type="binding site" evidence="7">
    <location>
        <position position="319"/>
    </location>
    <ligand>
        <name>Mg(2+)</name>
        <dbReference type="ChEBI" id="CHEBI:18420"/>
        <label>1</label>
    </ligand>
</feature>
<evidence type="ECO:0000259" key="11">
    <source>
        <dbReference type="Pfam" id="PF03372"/>
    </source>
</evidence>
<feature type="site" description="Interaction with DNA substrate" evidence="8">
    <location>
        <position position="320"/>
    </location>
</feature>
<feature type="binding site" evidence="7">
    <location>
        <position position="54"/>
    </location>
    <ligand>
        <name>Mg(2+)</name>
        <dbReference type="ChEBI" id="CHEBI:18420"/>
        <label>1</label>
    </ligand>
</feature>
<feature type="active site" evidence="6">
    <location>
        <position position="173"/>
    </location>
</feature>
<feature type="active site" description="Proton donor/acceptor" evidence="6">
    <location>
        <position position="222"/>
    </location>
</feature>
<comment type="cofactor">
    <cofactor evidence="7 9">
        <name>Mg(2+)</name>
        <dbReference type="ChEBI" id="CHEBI:18420"/>
    </cofactor>
    <cofactor evidence="7 9">
        <name>Mn(2+)</name>
        <dbReference type="ChEBI" id="CHEBI:29035"/>
    </cofactor>
    <text evidence="7 9">Probably binds two magnesium or manganese ions per subunit.</text>
</comment>